<evidence type="ECO:0000256" key="4">
    <source>
        <dbReference type="ARBA" id="ARBA00047380"/>
    </source>
</evidence>
<comment type="function">
    <text evidence="3 6">Allows the formation of correctly charged Asn-tRNA(Asn) or Gln-tRNA(Gln) through the transamidation of misacylated Asp-tRNA(Asn) or Glu-tRNA(Gln) in organisms which lack either or both of asparaginyl-tRNA or glutaminyl-tRNA synthetases. The reaction takes place in the presence of glutamine and ATP through an activated phospho-Asp-tRNA(Asn) or phospho-Glu-tRNA(Gln).</text>
</comment>
<dbReference type="Pfam" id="PF02686">
    <property type="entry name" value="GatC"/>
    <property type="match status" value="1"/>
</dbReference>
<keyword evidence="6" id="KW-0067">ATP-binding</keyword>
<organism evidence="7 9">
    <name type="scientific">Intestinimonas butyriciproducens</name>
    <dbReference type="NCBI Taxonomy" id="1297617"/>
    <lineage>
        <taxon>Bacteria</taxon>
        <taxon>Bacillati</taxon>
        <taxon>Bacillota</taxon>
        <taxon>Clostridia</taxon>
        <taxon>Eubacteriales</taxon>
        <taxon>Intestinimonas</taxon>
    </lineage>
</organism>
<dbReference type="EC" id="6.3.5.-" evidence="6"/>
<dbReference type="PANTHER" id="PTHR15004">
    <property type="entry name" value="GLUTAMYL-TRNA(GLN) AMIDOTRANSFERASE SUBUNIT C, MITOCHONDRIAL"/>
    <property type="match status" value="1"/>
</dbReference>
<dbReference type="HAMAP" id="MF_00122">
    <property type="entry name" value="GatC"/>
    <property type="match status" value="1"/>
</dbReference>
<dbReference type="Proteomes" id="UP000064844">
    <property type="component" value="Chromosome"/>
</dbReference>
<keyword evidence="6 7" id="KW-0436">Ligase</keyword>
<dbReference type="GO" id="GO:0050567">
    <property type="term" value="F:glutaminyl-tRNA synthase (glutamine-hydrolyzing) activity"/>
    <property type="evidence" value="ECO:0007669"/>
    <property type="project" value="UniProtKB-UniRule"/>
</dbReference>
<dbReference type="GeneID" id="93229485"/>
<keyword evidence="6" id="KW-0648">Protein biosynthesis</keyword>
<evidence type="ECO:0000256" key="5">
    <source>
        <dbReference type="ARBA" id="ARBA00047913"/>
    </source>
</evidence>
<dbReference type="Gene3D" id="1.10.20.60">
    <property type="entry name" value="Glu-tRNAGln amidotransferase C subunit, N-terminal domain"/>
    <property type="match status" value="1"/>
</dbReference>
<comment type="catalytic activity">
    <reaction evidence="5 6">
        <text>L-glutamyl-tRNA(Gln) + L-glutamine + ATP + H2O = L-glutaminyl-tRNA(Gln) + L-glutamate + ADP + phosphate + H(+)</text>
        <dbReference type="Rhea" id="RHEA:17521"/>
        <dbReference type="Rhea" id="RHEA-COMP:9681"/>
        <dbReference type="Rhea" id="RHEA-COMP:9684"/>
        <dbReference type="ChEBI" id="CHEBI:15377"/>
        <dbReference type="ChEBI" id="CHEBI:15378"/>
        <dbReference type="ChEBI" id="CHEBI:29985"/>
        <dbReference type="ChEBI" id="CHEBI:30616"/>
        <dbReference type="ChEBI" id="CHEBI:43474"/>
        <dbReference type="ChEBI" id="CHEBI:58359"/>
        <dbReference type="ChEBI" id="CHEBI:78520"/>
        <dbReference type="ChEBI" id="CHEBI:78521"/>
        <dbReference type="ChEBI" id="CHEBI:456216"/>
    </reaction>
</comment>
<protein>
    <recommendedName>
        <fullName evidence="6">Aspartyl/glutamyl-tRNA(Asn/Gln) amidotransferase subunit C</fullName>
        <shortName evidence="6">Asp/Glu-ADT subunit C</shortName>
        <ecNumber evidence="6">6.3.5.-</ecNumber>
    </recommendedName>
</protein>
<dbReference type="EMBL" id="CP011307">
    <property type="protein sequence ID" value="ALP93810.1"/>
    <property type="molecule type" value="Genomic_DNA"/>
</dbReference>
<evidence type="ECO:0000313" key="8">
    <source>
        <dbReference type="EMBL" id="PVY59379.1"/>
    </source>
</evidence>
<dbReference type="PANTHER" id="PTHR15004:SF0">
    <property type="entry name" value="GLUTAMYL-TRNA(GLN) AMIDOTRANSFERASE SUBUNIT C, MITOCHONDRIAL"/>
    <property type="match status" value="1"/>
</dbReference>
<comment type="subunit">
    <text evidence="2 6">Heterotrimer of A, B and C subunits.</text>
</comment>
<dbReference type="InterPro" id="IPR003837">
    <property type="entry name" value="GatC"/>
</dbReference>
<reference evidence="8 10" key="3">
    <citation type="submission" date="2018-04" db="EMBL/GenBank/DDBJ databases">
        <title>Genomic Encyclopedia of Type Strains, Phase IV (KMG-IV): sequencing the most valuable type-strain genomes for metagenomic binning, comparative biology and taxonomic classification.</title>
        <authorList>
            <person name="Goeker M."/>
        </authorList>
    </citation>
    <scope>NUCLEOTIDE SEQUENCE [LARGE SCALE GENOMIC DNA]</scope>
    <source>
        <strain evidence="8 10">DSM 26588</strain>
    </source>
</reference>
<keyword evidence="7" id="KW-0808">Transferase</keyword>
<evidence type="ECO:0000256" key="6">
    <source>
        <dbReference type="HAMAP-Rule" id="MF_00122"/>
    </source>
</evidence>
<gene>
    <name evidence="6" type="primary">gatC</name>
    <name evidence="8" type="ORF">C7373_102364</name>
    <name evidence="7" type="ORF">IB211_01417</name>
</gene>
<evidence type="ECO:0000256" key="1">
    <source>
        <dbReference type="ARBA" id="ARBA00010757"/>
    </source>
</evidence>
<dbReference type="Proteomes" id="UP000245778">
    <property type="component" value="Unassembled WGS sequence"/>
</dbReference>
<evidence type="ECO:0000256" key="3">
    <source>
        <dbReference type="ARBA" id="ARBA00024799"/>
    </source>
</evidence>
<sequence length="95" mass="10792">MKITEEMVDTISALSRLKLPEEEKVRMAGELERILEYVEVLNTLDTAAVEPMSHVFPVKNVFRADVVEPSADRRDLLRNAPIPDEEAFLVPKTVE</sequence>
<evidence type="ECO:0000313" key="9">
    <source>
        <dbReference type="Proteomes" id="UP000064844"/>
    </source>
</evidence>
<dbReference type="RefSeq" id="WP_058117577.1">
    <property type="nucleotide sequence ID" value="NZ_CAMREZ010000001.1"/>
</dbReference>
<evidence type="ECO:0000313" key="10">
    <source>
        <dbReference type="Proteomes" id="UP000245778"/>
    </source>
</evidence>
<evidence type="ECO:0000256" key="2">
    <source>
        <dbReference type="ARBA" id="ARBA00011123"/>
    </source>
</evidence>
<dbReference type="KEGG" id="ibu:IB211_01417"/>
<dbReference type="NCBIfam" id="TIGR00135">
    <property type="entry name" value="gatC"/>
    <property type="match status" value="1"/>
</dbReference>
<comment type="catalytic activity">
    <reaction evidence="4 6">
        <text>L-aspartyl-tRNA(Asn) + L-glutamine + ATP + H2O = L-asparaginyl-tRNA(Asn) + L-glutamate + ADP + phosphate + 2 H(+)</text>
        <dbReference type="Rhea" id="RHEA:14513"/>
        <dbReference type="Rhea" id="RHEA-COMP:9674"/>
        <dbReference type="Rhea" id="RHEA-COMP:9677"/>
        <dbReference type="ChEBI" id="CHEBI:15377"/>
        <dbReference type="ChEBI" id="CHEBI:15378"/>
        <dbReference type="ChEBI" id="CHEBI:29985"/>
        <dbReference type="ChEBI" id="CHEBI:30616"/>
        <dbReference type="ChEBI" id="CHEBI:43474"/>
        <dbReference type="ChEBI" id="CHEBI:58359"/>
        <dbReference type="ChEBI" id="CHEBI:78515"/>
        <dbReference type="ChEBI" id="CHEBI:78516"/>
        <dbReference type="ChEBI" id="CHEBI:456216"/>
    </reaction>
</comment>
<accession>A0A0S2W3J6</accession>
<dbReference type="GO" id="GO:0006450">
    <property type="term" value="P:regulation of translational fidelity"/>
    <property type="evidence" value="ECO:0007669"/>
    <property type="project" value="InterPro"/>
</dbReference>
<dbReference type="AlphaFoldDB" id="A0A0S2W3J6"/>
<dbReference type="GO" id="GO:0016740">
    <property type="term" value="F:transferase activity"/>
    <property type="evidence" value="ECO:0007669"/>
    <property type="project" value="UniProtKB-KW"/>
</dbReference>
<dbReference type="GO" id="GO:0005524">
    <property type="term" value="F:ATP binding"/>
    <property type="evidence" value="ECO:0007669"/>
    <property type="project" value="UniProtKB-KW"/>
</dbReference>
<dbReference type="GO" id="GO:0006412">
    <property type="term" value="P:translation"/>
    <property type="evidence" value="ECO:0007669"/>
    <property type="project" value="UniProtKB-UniRule"/>
</dbReference>
<keyword evidence="6" id="KW-0547">Nucleotide-binding</keyword>
<comment type="similarity">
    <text evidence="1 6">Belongs to the GatC family.</text>
</comment>
<dbReference type="EMBL" id="QEKK01000002">
    <property type="protein sequence ID" value="PVY59379.1"/>
    <property type="molecule type" value="Genomic_DNA"/>
</dbReference>
<proteinExistence type="inferred from homology"/>
<evidence type="ECO:0000313" key="7">
    <source>
        <dbReference type="EMBL" id="ALP93810.1"/>
    </source>
</evidence>
<reference evidence="7 9" key="1">
    <citation type="journal article" date="2015" name="Nat. Commun.">
        <title>Production of butyrate from lysine and the Amadori product fructoselysine by a human gut commensal.</title>
        <authorList>
            <person name="Bui T.P."/>
            <person name="Ritari J."/>
            <person name="Boeren S."/>
            <person name="de Waard P."/>
            <person name="Plugge C.M."/>
            <person name="de Vos W.M."/>
        </authorList>
    </citation>
    <scope>NUCLEOTIDE SEQUENCE [LARGE SCALE GENOMIC DNA]</scope>
    <source>
        <strain evidence="7 9">AF211</strain>
    </source>
</reference>
<dbReference type="SUPFAM" id="SSF141000">
    <property type="entry name" value="Glu-tRNAGln amidotransferase C subunit"/>
    <property type="match status" value="1"/>
</dbReference>
<name>A0A0S2W3J6_9FIRM</name>
<dbReference type="GO" id="GO:0070681">
    <property type="term" value="P:glutaminyl-tRNAGln biosynthesis via transamidation"/>
    <property type="evidence" value="ECO:0007669"/>
    <property type="project" value="TreeGrafter"/>
</dbReference>
<reference evidence="9" key="2">
    <citation type="submission" date="2015-04" db="EMBL/GenBank/DDBJ databases">
        <title>A butyrogenic pathway from the amino acid lysine in a human gut commensal.</title>
        <authorList>
            <person name="de Vos W.M."/>
            <person name="Bui N.T.P."/>
            <person name="Plugge C.M."/>
            <person name="Ritari J."/>
        </authorList>
    </citation>
    <scope>NUCLEOTIDE SEQUENCE [LARGE SCALE GENOMIC DNA]</scope>
    <source>
        <strain evidence="9">AF211</strain>
    </source>
</reference>
<keyword evidence="9" id="KW-1185">Reference proteome</keyword>
<dbReference type="STRING" id="1297617.IB211_01417"/>
<dbReference type="InterPro" id="IPR036113">
    <property type="entry name" value="Asp/Glu-ADT_sf_sub_c"/>
</dbReference>
<dbReference type="eggNOG" id="COG0721">
    <property type="taxonomic scope" value="Bacteria"/>
</dbReference>
<dbReference type="OrthoDB" id="9813938at2"/>